<feature type="transmembrane region" description="Helical" evidence="19">
    <location>
        <begin position="96"/>
        <end position="118"/>
    </location>
</feature>
<evidence type="ECO:0000256" key="9">
    <source>
        <dbReference type="ARBA" id="ARBA00022516"/>
    </source>
</evidence>
<evidence type="ECO:0000256" key="15">
    <source>
        <dbReference type="ARBA" id="ARBA00023136"/>
    </source>
</evidence>
<evidence type="ECO:0000256" key="6">
    <source>
        <dbReference type="ARBA" id="ARBA00012487"/>
    </source>
</evidence>
<dbReference type="EC" id="2.7.7.41" evidence="6 18"/>
<evidence type="ECO:0000256" key="18">
    <source>
        <dbReference type="RuleBase" id="RU003938"/>
    </source>
</evidence>
<comment type="catalytic activity">
    <reaction evidence="1 18">
        <text>a 1,2-diacyl-sn-glycero-3-phosphate + CTP + H(+) = a CDP-1,2-diacyl-sn-glycerol + diphosphate</text>
        <dbReference type="Rhea" id="RHEA:16229"/>
        <dbReference type="ChEBI" id="CHEBI:15378"/>
        <dbReference type="ChEBI" id="CHEBI:33019"/>
        <dbReference type="ChEBI" id="CHEBI:37563"/>
        <dbReference type="ChEBI" id="CHEBI:58332"/>
        <dbReference type="ChEBI" id="CHEBI:58608"/>
        <dbReference type="EC" id="2.7.7.41"/>
    </reaction>
</comment>
<sequence>MLNNEIISNDTTIEAEVGSNRFKSKNAISNFKKRIITSVIFLIFLVFYISLGALYTLMGKTKDIEITAYFSFLITIVILVASQYEINKATKLDKWYVTGTIIFISLVIFLFPVNSNLYRNLSFYSYLNLSVWVQSWQLPLIIFLFFLIIVVYAALTANKNLKGALINFSTTLIIVLALKAFVIISLSRIDFNDTTIGRFSFNTVVWVWLIIILNDSFAYLGGMRFGKTKLAPKISPKKTWEGAAIGASVSFLFGLTYALVFYFCNQENKPLFEIMSSLGNKSTALEISMYVLLSIAFPFIGLYGDLLFSWVKRVFNIKDFSRLLPGHGGLLDRLDSILFSLFILFILVVVGSSVY</sequence>
<protein>
    <recommendedName>
        <fullName evidence="7 18">Phosphatidate cytidylyltransferase</fullName>
        <ecNumber evidence="6 18">2.7.7.41</ecNumber>
    </recommendedName>
</protein>
<evidence type="ECO:0000256" key="2">
    <source>
        <dbReference type="ARBA" id="ARBA00004651"/>
    </source>
</evidence>
<keyword evidence="9" id="KW-0444">Lipid biosynthesis</keyword>
<dbReference type="AlphaFoldDB" id="A0A222ENH8"/>
<dbReference type="GO" id="GO:0005886">
    <property type="term" value="C:plasma membrane"/>
    <property type="evidence" value="ECO:0007669"/>
    <property type="project" value="UniProtKB-SubCell"/>
</dbReference>
<feature type="transmembrane region" description="Helical" evidence="19">
    <location>
        <begin position="287"/>
        <end position="308"/>
    </location>
</feature>
<evidence type="ECO:0000256" key="19">
    <source>
        <dbReference type="SAM" id="Phobius"/>
    </source>
</evidence>
<feature type="transmembrane region" description="Helical" evidence="19">
    <location>
        <begin position="243"/>
        <end position="263"/>
    </location>
</feature>
<evidence type="ECO:0000256" key="10">
    <source>
        <dbReference type="ARBA" id="ARBA00022679"/>
    </source>
</evidence>
<feature type="transmembrane region" description="Helical" evidence="19">
    <location>
        <begin position="138"/>
        <end position="157"/>
    </location>
</feature>
<proteinExistence type="inferred from homology"/>
<dbReference type="GO" id="GO:0016024">
    <property type="term" value="P:CDP-diacylglycerol biosynthetic process"/>
    <property type="evidence" value="ECO:0007669"/>
    <property type="project" value="UniProtKB-UniPathway"/>
</dbReference>
<dbReference type="Pfam" id="PF01148">
    <property type="entry name" value="CTP_transf_1"/>
    <property type="match status" value="1"/>
</dbReference>
<dbReference type="GO" id="GO:0004605">
    <property type="term" value="F:phosphatidate cytidylyltransferase activity"/>
    <property type="evidence" value="ECO:0007669"/>
    <property type="project" value="UniProtKB-EC"/>
</dbReference>
<evidence type="ECO:0000313" key="20">
    <source>
        <dbReference type="EMBL" id="ASP28037.1"/>
    </source>
</evidence>
<evidence type="ECO:0000256" key="3">
    <source>
        <dbReference type="ARBA" id="ARBA00005119"/>
    </source>
</evidence>
<dbReference type="InterPro" id="IPR000374">
    <property type="entry name" value="PC_trans"/>
</dbReference>
<evidence type="ECO:0000256" key="16">
    <source>
        <dbReference type="ARBA" id="ARBA00023209"/>
    </source>
</evidence>
<organism evidence="20 21">
    <name type="scientific">Spiroplasma corruscae</name>
    <dbReference type="NCBI Taxonomy" id="216934"/>
    <lineage>
        <taxon>Bacteria</taxon>
        <taxon>Bacillati</taxon>
        <taxon>Mycoplasmatota</taxon>
        <taxon>Mollicutes</taxon>
        <taxon>Entomoplasmatales</taxon>
        <taxon>Spiroplasmataceae</taxon>
        <taxon>Spiroplasma</taxon>
    </lineage>
</organism>
<feature type="transmembrane region" description="Helical" evidence="19">
    <location>
        <begin position="35"/>
        <end position="54"/>
    </location>
</feature>
<gene>
    <name evidence="20" type="primary">cdsA</name>
    <name evidence="20" type="ORF">SCORR_v1c02630</name>
</gene>
<keyword evidence="14" id="KW-0443">Lipid metabolism</keyword>
<keyword evidence="17" id="KW-1208">Phospholipid metabolism</keyword>
<comment type="subcellular location">
    <subcellularLocation>
        <location evidence="2">Cell membrane</location>
        <topology evidence="2">Multi-pass membrane protein</topology>
    </subcellularLocation>
</comment>
<comment type="pathway">
    <text evidence="4">Lipid metabolism.</text>
</comment>
<keyword evidence="21" id="KW-1185">Reference proteome</keyword>
<evidence type="ECO:0000256" key="13">
    <source>
        <dbReference type="ARBA" id="ARBA00022989"/>
    </source>
</evidence>
<dbReference type="PROSITE" id="PS01315">
    <property type="entry name" value="CDS"/>
    <property type="match status" value="1"/>
</dbReference>
<evidence type="ECO:0000256" key="11">
    <source>
        <dbReference type="ARBA" id="ARBA00022692"/>
    </source>
</evidence>
<dbReference type="EMBL" id="CP022535">
    <property type="protein sequence ID" value="ASP28037.1"/>
    <property type="molecule type" value="Genomic_DNA"/>
</dbReference>
<feature type="transmembrane region" description="Helical" evidence="19">
    <location>
        <begin position="66"/>
        <end position="84"/>
    </location>
</feature>
<evidence type="ECO:0000256" key="14">
    <source>
        <dbReference type="ARBA" id="ARBA00023098"/>
    </source>
</evidence>
<feature type="transmembrane region" description="Helical" evidence="19">
    <location>
        <begin position="164"/>
        <end position="184"/>
    </location>
</feature>
<dbReference type="KEGG" id="scou:SCORR_v1c02630"/>
<feature type="transmembrane region" description="Helical" evidence="19">
    <location>
        <begin position="337"/>
        <end position="354"/>
    </location>
</feature>
<evidence type="ECO:0000256" key="1">
    <source>
        <dbReference type="ARBA" id="ARBA00001698"/>
    </source>
</evidence>
<keyword evidence="15 19" id="KW-0472">Membrane</keyword>
<comment type="pathway">
    <text evidence="3 18">Phospholipid metabolism; CDP-diacylglycerol biosynthesis; CDP-diacylglycerol from sn-glycerol 3-phosphate: step 3/3.</text>
</comment>
<dbReference type="PANTHER" id="PTHR46382:SF1">
    <property type="entry name" value="PHOSPHATIDATE CYTIDYLYLTRANSFERASE"/>
    <property type="match status" value="1"/>
</dbReference>
<evidence type="ECO:0000256" key="12">
    <source>
        <dbReference type="ARBA" id="ARBA00022695"/>
    </source>
</evidence>
<evidence type="ECO:0000256" key="4">
    <source>
        <dbReference type="ARBA" id="ARBA00005189"/>
    </source>
</evidence>
<dbReference type="RefSeq" id="WP_094048408.1">
    <property type="nucleotide sequence ID" value="NZ_CP022535.1"/>
</dbReference>
<keyword evidence="10 18" id="KW-0808">Transferase</keyword>
<evidence type="ECO:0000313" key="21">
    <source>
        <dbReference type="Proteomes" id="UP000203229"/>
    </source>
</evidence>
<keyword evidence="13 19" id="KW-1133">Transmembrane helix</keyword>
<feature type="transmembrane region" description="Helical" evidence="19">
    <location>
        <begin position="204"/>
        <end position="222"/>
    </location>
</feature>
<dbReference type="UniPathway" id="UPA00557">
    <property type="reaction ID" value="UER00614"/>
</dbReference>
<evidence type="ECO:0000256" key="5">
    <source>
        <dbReference type="ARBA" id="ARBA00010185"/>
    </source>
</evidence>
<evidence type="ECO:0000256" key="8">
    <source>
        <dbReference type="ARBA" id="ARBA00022475"/>
    </source>
</evidence>
<dbReference type="OrthoDB" id="9799199at2"/>
<dbReference type="PANTHER" id="PTHR46382">
    <property type="entry name" value="PHOSPHATIDATE CYTIDYLYLTRANSFERASE"/>
    <property type="match status" value="1"/>
</dbReference>
<keyword evidence="8" id="KW-1003">Cell membrane</keyword>
<evidence type="ECO:0000256" key="7">
    <source>
        <dbReference type="ARBA" id="ARBA00019373"/>
    </source>
</evidence>
<reference evidence="20 21" key="1">
    <citation type="submission" date="2017-07" db="EMBL/GenBank/DDBJ databases">
        <title>Complete genome sequence of Spiroplasma corruscae EC-1 (DSM 19793).</title>
        <authorList>
            <person name="Tsai Y.-M."/>
            <person name="Lo W.-S."/>
            <person name="Kuo C.-H."/>
        </authorList>
    </citation>
    <scope>NUCLEOTIDE SEQUENCE [LARGE SCALE GENOMIC DNA]</scope>
    <source>
        <strain evidence="20 21">EC-1</strain>
    </source>
</reference>
<comment type="similarity">
    <text evidence="5 18">Belongs to the CDS family.</text>
</comment>
<evidence type="ECO:0000256" key="17">
    <source>
        <dbReference type="ARBA" id="ARBA00023264"/>
    </source>
</evidence>
<name>A0A222ENH8_9MOLU</name>
<keyword evidence="16" id="KW-0594">Phospholipid biosynthesis</keyword>
<keyword evidence="11 18" id="KW-0812">Transmembrane</keyword>
<accession>A0A222ENH8</accession>
<dbReference type="Proteomes" id="UP000203229">
    <property type="component" value="Chromosome"/>
</dbReference>
<keyword evidence="12 18" id="KW-0548">Nucleotidyltransferase</keyword>